<name>A0ABR8RYC9_9MICO</name>
<dbReference type="Proteomes" id="UP000648352">
    <property type="component" value="Unassembled WGS sequence"/>
</dbReference>
<gene>
    <name evidence="1" type="ORF">H9651_00280</name>
</gene>
<reference evidence="1 2" key="1">
    <citation type="submission" date="2020-08" db="EMBL/GenBank/DDBJ databases">
        <title>A Genomic Blueprint of the Chicken Gut Microbiome.</title>
        <authorList>
            <person name="Gilroy R."/>
            <person name="Ravi A."/>
            <person name="Getino M."/>
            <person name="Pursley I."/>
            <person name="Horton D.L."/>
            <person name="Alikhan N.-F."/>
            <person name="Baker D."/>
            <person name="Gharbi K."/>
            <person name="Hall N."/>
            <person name="Watson M."/>
            <person name="Adriaenssens E.M."/>
            <person name="Foster-Nyarko E."/>
            <person name="Jarju S."/>
            <person name="Secka A."/>
            <person name="Antonio M."/>
            <person name="Oren A."/>
            <person name="Chaudhuri R."/>
            <person name="La Ragione R.M."/>
            <person name="Hildebrand F."/>
            <person name="Pallen M.J."/>
        </authorList>
    </citation>
    <scope>NUCLEOTIDE SEQUENCE [LARGE SCALE GENOMIC DNA]</scope>
    <source>
        <strain evidence="1 2">Sa4CUA7</strain>
    </source>
</reference>
<comment type="caution">
    <text evidence="1">The sequence shown here is derived from an EMBL/GenBank/DDBJ whole genome shotgun (WGS) entry which is preliminary data.</text>
</comment>
<proteinExistence type="predicted"/>
<sequence>MGNAASAARINAQAGAEVASRALGFETFEQITVRQAIRLRPAQLAESEALWRTPVTALGEGDVVYRLYGNGSAQIGRSWSTAGPWDFASTRAALGLPSVNAADNLAIATVDDLGGYSFSRHALPFNGMPGGAPEHLINGNDFGEMGLRLLDDVPWVVAN</sequence>
<dbReference type="EMBL" id="JACSQP010000001">
    <property type="protein sequence ID" value="MBD7956074.1"/>
    <property type="molecule type" value="Genomic_DNA"/>
</dbReference>
<protein>
    <submittedName>
        <fullName evidence="1">Uncharacterized protein</fullName>
    </submittedName>
</protein>
<dbReference type="RefSeq" id="WP_191717107.1">
    <property type="nucleotide sequence ID" value="NZ_JACSQP010000001.1"/>
</dbReference>
<accession>A0ABR8RYC9</accession>
<organism evidence="1 2">
    <name type="scientific">Microbacterium pullorum</name>
    <dbReference type="NCBI Taxonomy" id="2762236"/>
    <lineage>
        <taxon>Bacteria</taxon>
        <taxon>Bacillati</taxon>
        <taxon>Actinomycetota</taxon>
        <taxon>Actinomycetes</taxon>
        <taxon>Micrococcales</taxon>
        <taxon>Microbacteriaceae</taxon>
        <taxon>Microbacterium</taxon>
    </lineage>
</organism>
<evidence type="ECO:0000313" key="2">
    <source>
        <dbReference type="Proteomes" id="UP000648352"/>
    </source>
</evidence>
<keyword evidence="2" id="KW-1185">Reference proteome</keyword>
<evidence type="ECO:0000313" key="1">
    <source>
        <dbReference type="EMBL" id="MBD7956074.1"/>
    </source>
</evidence>